<protein>
    <submittedName>
        <fullName evidence="2">AAA_14 domain-containing protein</fullName>
    </submittedName>
</protein>
<dbReference type="WBParaSite" id="Csp11.Scaffold626.g6427.t1">
    <property type="protein sequence ID" value="Csp11.Scaffold626.g6427.t1"/>
    <property type="gene ID" value="Csp11.Scaffold626.g6427"/>
</dbReference>
<keyword evidence="1" id="KW-1185">Reference proteome</keyword>
<dbReference type="AlphaFoldDB" id="A0A1I7TJ38"/>
<organism evidence="1 2">
    <name type="scientific">Caenorhabditis tropicalis</name>
    <dbReference type="NCBI Taxonomy" id="1561998"/>
    <lineage>
        <taxon>Eukaryota</taxon>
        <taxon>Metazoa</taxon>
        <taxon>Ecdysozoa</taxon>
        <taxon>Nematoda</taxon>
        <taxon>Chromadorea</taxon>
        <taxon>Rhabditida</taxon>
        <taxon>Rhabditina</taxon>
        <taxon>Rhabditomorpha</taxon>
        <taxon>Rhabditoidea</taxon>
        <taxon>Rhabditidae</taxon>
        <taxon>Peloderinae</taxon>
        <taxon>Caenorhabditis</taxon>
    </lineage>
</organism>
<evidence type="ECO:0000313" key="2">
    <source>
        <dbReference type="WBParaSite" id="Csp11.Scaffold626.g6427.t1"/>
    </source>
</evidence>
<accession>A0A1I7TJ38</accession>
<name>A0A1I7TJ38_9PELO</name>
<reference evidence="2" key="1">
    <citation type="submission" date="2016-11" db="UniProtKB">
        <authorList>
            <consortium name="WormBaseParasite"/>
        </authorList>
    </citation>
    <scope>IDENTIFICATION</scope>
</reference>
<proteinExistence type="predicted"/>
<sequence length="77" mass="9054">MQKAINSISKKEYFKDVIFLSTRTIERGLTHQDLLDELSKGLSAQKTRNQKILEDKLFDYNLDSLMRELELDALQKH</sequence>
<evidence type="ECO:0000313" key="1">
    <source>
        <dbReference type="Proteomes" id="UP000095282"/>
    </source>
</evidence>
<dbReference type="Proteomes" id="UP000095282">
    <property type="component" value="Unplaced"/>
</dbReference>